<proteinExistence type="predicted"/>
<dbReference type="Ensembl" id="ENSAMET00000026516.1">
    <property type="protein sequence ID" value="ENSAMEP00000042396.1"/>
    <property type="gene ID" value="ENSAMEG00000028775.1"/>
</dbReference>
<name>A0A7N5KMC2_AILME</name>
<protein>
    <submittedName>
        <fullName evidence="2">Coiled-coil domain containing 195</fullName>
    </submittedName>
</protein>
<feature type="region of interest" description="Disordered" evidence="1">
    <location>
        <begin position="29"/>
        <end position="73"/>
    </location>
</feature>
<dbReference type="AlphaFoldDB" id="A0A7N5KMC2"/>
<sequence>MEANIQFVRIIQEMRAEINKLKKENQVLRKKLTSSSQRTPGPSGESGDEMEEEASEKSPATLHGGVSIDAAPAVRERQGNVMIVRRYSISSPVHSFAANDPWKAGERYQKSGILEAQGRVKSLACSSIKKHDNEEQMFAADSLTSTNSNQRASPEHVFGDVTRDKIKTVSFLLPMDVSSYSKNSISLKCSPNQTTNQLSTIAE</sequence>
<evidence type="ECO:0000313" key="2">
    <source>
        <dbReference type="Ensembl" id="ENSAMEP00000042396.1"/>
    </source>
</evidence>
<organism evidence="2 3">
    <name type="scientific">Ailuropoda melanoleuca</name>
    <name type="common">Giant panda</name>
    <dbReference type="NCBI Taxonomy" id="9646"/>
    <lineage>
        <taxon>Eukaryota</taxon>
        <taxon>Metazoa</taxon>
        <taxon>Chordata</taxon>
        <taxon>Craniata</taxon>
        <taxon>Vertebrata</taxon>
        <taxon>Euteleostomi</taxon>
        <taxon>Mammalia</taxon>
        <taxon>Eutheria</taxon>
        <taxon>Laurasiatheria</taxon>
        <taxon>Carnivora</taxon>
        <taxon>Caniformia</taxon>
        <taxon>Ursidae</taxon>
        <taxon>Ailuropoda</taxon>
    </lineage>
</organism>
<dbReference type="InParanoid" id="A0A7N5KMC2"/>
<reference evidence="2" key="3">
    <citation type="submission" date="2025-09" db="UniProtKB">
        <authorList>
            <consortium name="Ensembl"/>
        </authorList>
    </citation>
    <scope>IDENTIFICATION</scope>
</reference>
<evidence type="ECO:0000256" key="1">
    <source>
        <dbReference type="SAM" id="MobiDB-lite"/>
    </source>
</evidence>
<evidence type="ECO:0000313" key="3">
    <source>
        <dbReference type="Proteomes" id="UP000008912"/>
    </source>
</evidence>
<reference evidence="2" key="2">
    <citation type="submission" date="2025-08" db="UniProtKB">
        <authorList>
            <consortium name="Ensembl"/>
        </authorList>
    </citation>
    <scope>IDENTIFICATION</scope>
</reference>
<keyword evidence="3" id="KW-1185">Reference proteome</keyword>
<gene>
    <name evidence="2" type="primary">CCDC195</name>
</gene>
<accession>A0A7N5KMC2</accession>
<dbReference type="Proteomes" id="UP000008912">
    <property type="component" value="Unassembled WGS sequence"/>
</dbReference>
<reference evidence="2 3" key="1">
    <citation type="journal article" date="2010" name="Nature">
        <title>The sequence and de novo assembly of the giant panda genome.</title>
        <authorList>
            <person name="Li R."/>
            <person name="Fan W."/>
            <person name="Tian G."/>
            <person name="Zhu H."/>
            <person name="He L."/>
            <person name="Cai J."/>
            <person name="Huang Q."/>
            <person name="Cai Q."/>
            <person name="Li B."/>
            <person name="Bai Y."/>
            <person name="Zhang Z."/>
            <person name="Zhang Y."/>
            <person name="Wang W."/>
            <person name="Li J."/>
            <person name="Wei F."/>
            <person name="Li H."/>
            <person name="Jian M."/>
            <person name="Li J."/>
            <person name="Zhang Z."/>
            <person name="Nielsen R."/>
            <person name="Li D."/>
            <person name="Gu W."/>
            <person name="Yang Z."/>
            <person name="Xuan Z."/>
            <person name="Ryder O.A."/>
            <person name="Leung F.C."/>
            <person name="Zhou Y."/>
            <person name="Cao J."/>
            <person name="Sun X."/>
            <person name="Fu Y."/>
            <person name="Fang X."/>
            <person name="Guo X."/>
            <person name="Wang B."/>
            <person name="Hou R."/>
            <person name="Shen F."/>
            <person name="Mu B."/>
            <person name="Ni P."/>
            <person name="Lin R."/>
            <person name="Qian W."/>
            <person name="Wang G."/>
            <person name="Yu C."/>
            <person name="Nie W."/>
            <person name="Wang J."/>
            <person name="Wu Z."/>
            <person name="Liang H."/>
            <person name="Min J."/>
            <person name="Wu Q."/>
            <person name="Cheng S."/>
            <person name="Ruan J."/>
            <person name="Wang M."/>
            <person name="Shi Z."/>
            <person name="Wen M."/>
            <person name="Liu B."/>
            <person name="Ren X."/>
            <person name="Zheng H."/>
            <person name="Dong D."/>
            <person name="Cook K."/>
            <person name="Shan G."/>
            <person name="Zhang H."/>
            <person name="Kosiol C."/>
            <person name="Xie X."/>
            <person name="Lu Z."/>
            <person name="Zheng H."/>
            <person name="Li Y."/>
            <person name="Steiner C.C."/>
            <person name="Lam T.T."/>
            <person name="Lin S."/>
            <person name="Zhang Q."/>
            <person name="Li G."/>
            <person name="Tian J."/>
            <person name="Gong T."/>
            <person name="Liu H."/>
            <person name="Zhang D."/>
            <person name="Fang L."/>
            <person name="Ye C."/>
            <person name="Zhang J."/>
            <person name="Hu W."/>
            <person name="Xu A."/>
            <person name="Ren Y."/>
            <person name="Zhang G."/>
            <person name="Bruford M.W."/>
            <person name="Li Q."/>
            <person name="Ma L."/>
            <person name="Guo Y."/>
            <person name="An N."/>
            <person name="Hu Y."/>
            <person name="Zheng Y."/>
            <person name="Shi Y."/>
            <person name="Li Z."/>
            <person name="Liu Q."/>
            <person name="Chen Y."/>
            <person name="Zhao J."/>
            <person name="Qu N."/>
            <person name="Zhao S."/>
            <person name="Tian F."/>
            <person name="Wang X."/>
            <person name="Wang H."/>
            <person name="Xu L."/>
            <person name="Liu X."/>
            <person name="Vinar T."/>
            <person name="Wang Y."/>
            <person name="Lam T.W."/>
            <person name="Yiu S.M."/>
            <person name="Liu S."/>
            <person name="Zhang H."/>
            <person name="Li D."/>
            <person name="Huang Y."/>
            <person name="Wang X."/>
            <person name="Yang G."/>
            <person name="Jiang Z."/>
            <person name="Wang J."/>
            <person name="Qin N."/>
            <person name="Li L."/>
            <person name="Li J."/>
            <person name="Bolund L."/>
            <person name="Kristiansen K."/>
            <person name="Wong G.K."/>
            <person name="Olson M."/>
            <person name="Zhang X."/>
            <person name="Li S."/>
            <person name="Yang H."/>
            <person name="Wang J."/>
            <person name="Wang J."/>
        </authorList>
    </citation>
    <scope>NUCLEOTIDE SEQUENCE [LARGE SCALE GENOMIC DNA]</scope>
</reference>
<dbReference type="GeneTree" id="ENSGT00850000133636"/>